<gene>
    <name evidence="3" type="ORF">AUJ66_02080</name>
</gene>
<sequence>MESHRITLGKKGEEIALKYLKKRGYKIIECNYRSRLGEIDIIAFHKGVMAFIEVKTRGSANFGLPQESVNERKQQQIARVALNYIRHKGLSERKFRFDVVGIDFSSGKPEITLIQDAFQS</sequence>
<evidence type="ECO:0000256" key="2">
    <source>
        <dbReference type="HAMAP-Rule" id="MF_00048"/>
    </source>
</evidence>
<dbReference type="Pfam" id="PF02021">
    <property type="entry name" value="UPF0102"/>
    <property type="match status" value="1"/>
</dbReference>
<dbReference type="InterPro" id="IPR003509">
    <property type="entry name" value="UPF0102_YraN-like"/>
</dbReference>
<proteinExistence type="inferred from homology"/>
<dbReference type="NCBIfam" id="NF009150">
    <property type="entry name" value="PRK12497.1-3"/>
    <property type="match status" value="1"/>
</dbReference>
<name>A0A1J4SEL1_9BACT</name>
<dbReference type="NCBIfam" id="TIGR00252">
    <property type="entry name" value="YraN family protein"/>
    <property type="match status" value="1"/>
</dbReference>
<dbReference type="NCBIfam" id="NF009154">
    <property type="entry name" value="PRK12497.3-3"/>
    <property type="match status" value="1"/>
</dbReference>
<reference evidence="3 4" key="1">
    <citation type="journal article" date="2016" name="Environ. Microbiol.">
        <title>Genomic resolution of a cold subsurface aquifer community provides metabolic insights for novel microbes adapted to high CO concentrations.</title>
        <authorList>
            <person name="Probst A.J."/>
            <person name="Castelle C.J."/>
            <person name="Singh A."/>
            <person name="Brown C.T."/>
            <person name="Anantharaman K."/>
            <person name="Sharon I."/>
            <person name="Hug L.A."/>
            <person name="Burstein D."/>
            <person name="Emerson J.B."/>
            <person name="Thomas B.C."/>
            <person name="Banfield J.F."/>
        </authorList>
    </citation>
    <scope>NUCLEOTIDE SEQUENCE [LARGE SCALE GENOMIC DNA]</scope>
    <source>
        <strain evidence="3">CG1_02_38_46</strain>
    </source>
</reference>
<dbReference type="PANTHER" id="PTHR34039">
    <property type="entry name" value="UPF0102 PROTEIN YRAN"/>
    <property type="match status" value="1"/>
</dbReference>
<dbReference type="InterPro" id="IPR011335">
    <property type="entry name" value="Restrct_endonuc-II-like"/>
</dbReference>
<evidence type="ECO:0000256" key="1">
    <source>
        <dbReference type="ARBA" id="ARBA00006738"/>
    </source>
</evidence>
<dbReference type="STRING" id="1817893.AUJ66_02080"/>
<comment type="similarity">
    <text evidence="1 2">Belongs to the UPF0102 family.</text>
</comment>
<dbReference type="InterPro" id="IPR011856">
    <property type="entry name" value="tRNA_endonuc-like_dom_sf"/>
</dbReference>
<dbReference type="Proteomes" id="UP000182278">
    <property type="component" value="Unassembled WGS sequence"/>
</dbReference>
<dbReference type="AlphaFoldDB" id="A0A1J4SEL1"/>
<dbReference type="CDD" id="cd20736">
    <property type="entry name" value="PoNe_Nuclease"/>
    <property type="match status" value="1"/>
</dbReference>
<dbReference type="HAMAP" id="MF_00048">
    <property type="entry name" value="UPF0102"/>
    <property type="match status" value="1"/>
</dbReference>
<evidence type="ECO:0000313" key="4">
    <source>
        <dbReference type="Proteomes" id="UP000182278"/>
    </source>
</evidence>
<comment type="caution">
    <text evidence="3">The sequence shown here is derived from an EMBL/GenBank/DDBJ whole genome shotgun (WGS) entry which is preliminary data.</text>
</comment>
<protein>
    <recommendedName>
        <fullName evidence="2">UPF0102 protein AUJ66_02080</fullName>
    </recommendedName>
</protein>
<dbReference type="EMBL" id="MNUO01000032">
    <property type="protein sequence ID" value="OIN97883.1"/>
    <property type="molecule type" value="Genomic_DNA"/>
</dbReference>
<evidence type="ECO:0000313" key="3">
    <source>
        <dbReference type="EMBL" id="OIN97883.1"/>
    </source>
</evidence>
<organism evidence="3 4">
    <name type="scientific">Candidatus Desantisbacteria bacterium CG1_02_38_46</name>
    <dbReference type="NCBI Taxonomy" id="1817893"/>
    <lineage>
        <taxon>Bacteria</taxon>
        <taxon>Candidatus Desantisiibacteriota</taxon>
    </lineage>
</organism>
<dbReference type="Gene3D" id="3.40.1350.10">
    <property type="match status" value="1"/>
</dbReference>
<dbReference type="SUPFAM" id="SSF52980">
    <property type="entry name" value="Restriction endonuclease-like"/>
    <property type="match status" value="1"/>
</dbReference>
<dbReference type="GO" id="GO:0003676">
    <property type="term" value="F:nucleic acid binding"/>
    <property type="evidence" value="ECO:0007669"/>
    <property type="project" value="InterPro"/>
</dbReference>
<dbReference type="PANTHER" id="PTHR34039:SF1">
    <property type="entry name" value="UPF0102 PROTEIN YRAN"/>
    <property type="match status" value="1"/>
</dbReference>
<accession>A0A1J4SEL1</accession>